<dbReference type="EMBL" id="LKLP01000132">
    <property type="protein sequence ID" value="KSU04968.1"/>
    <property type="molecule type" value="Genomic_DNA"/>
</dbReference>
<proteinExistence type="predicted"/>
<dbReference type="AlphaFoldDB" id="A0A0V8CUU0"/>
<dbReference type="RefSeq" id="WP_058210664.1">
    <property type="nucleotide sequence ID" value="NZ_LKLP01000132.1"/>
</dbReference>
<dbReference type="InterPro" id="IPR056638">
    <property type="entry name" value="DUF7736"/>
</dbReference>
<evidence type="ECO:0000259" key="1">
    <source>
        <dbReference type="Pfam" id="PF24875"/>
    </source>
</evidence>
<comment type="caution">
    <text evidence="2">The sequence shown here is derived from an EMBL/GenBank/DDBJ whole genome shotgun (WGS) entry which is preliminary data.</text>
</comment>
<evidence type="ECO:0000313" key="2">
    <source>
        <dbReference type="EMBL" id="KSU04968.1"/>
    </source>
</evidence>
<name>A0A0V8CUU0_LACLL</name>
<accession>A0A0V8CUU0</accession>
<dbReference type="Pfam" id="PF24875">
    <property type="entry name" value="DUF7736"/>
    <property type="match status" value="1"/>
</dbReference>
<dbReference type="PATRIC" id="fig|1360.106.peg.2390"/>
<reference evidence="3" key="1">
    <citation type="submission" date="2015-10" db="EMBL/GenBank/DDBJ databases">
        <title>Draft Genome Sequences of 11 Lactococcus lactis subspecies cremoris strains.</title>
        <authorList>
            <person name="Wels M."/>
            <person name="Backus L."/>
            <person name="Boekhorst J."/>
            <person name="Dijkstra A."/>
            <person name="Beerthuizen M."/>
            <person name="Kelly W."/>
            <person name="Siezen R."/>
            <person name="Bachmann H."/>
            <person name="Van Hijum S."/>
        </authorList>
    </citation>
    <scope>NUCLEOTIDE SEQUENCE [LARGE SCALE GENOMIC DNA]</scope>
    <source>
        <strain evidence="3">LMG8520</strain>
    </source>
</reference>
<gene>
    <name evidence="2" type="ORF">LMG8520_2673</name>
</gene>
<evidence type="ECO:0000313" key="3">
    <source>
        <dbReference type="Proteomes" id="UP000054230"/>
    </source>
</evidence>
<feature type="domain" description="DUF7736" evidence="1">
    <location>
        <begin position="110"/>
        <end position="166"/>
    </location>
</feature>
<dbReference type="Proteomes" id="UP000054230">
    <property type="component" value="Unassembled WGS sequence"/>
</dbReference>
<protein>
    <recommendedName>
        <fullName evidence="1">DUF7736 domain-containing protein</fullName>
    </recommendedName>
</protein>
<organism evidence="2 3">
    <name type="scientific">Lactococcus lactis subsp. lactis</name>
    <name type="common">Streptococcus lactis</name>
    <dbReference type="NCBI Taxonomy" id="1360"/>
    <lineage>
        <taxon>Bacteria</taxon>
        <taxon>Bacillati</taxon>
        <taxon>Bacillota</taxon>
        <taxon>Bacilli</taxon>
        <taxon>Lactobacillales</taxon>
        <taxon>Streptococcaceae</taxon>
        <taxon>Lactococcus</taxon>
    </lineage>
</organism>
<sequence>MIEKTNNNLNINTIGNDKLEEYLVAYDEESIQKIRDEKMQLVTANEFFGLHQEKLAAERKAEAFEKNSYELLEKTFLDSGCAALLIHQDNEQNIIIKNLDYQPDLLVTKRELAVLSAYTGYMFGEFQNFHGYAEEIVGHSVFTHQFGDKEMSKKLHELSKEDFLKLHEKLLRESEITDIE</sequence>